<protein>
    <recommendedName>
        <fullName evidence="10">Battenin</fullName>
    </recommendedName>
</protein>
<evidence type="ECO:0000256" key="1">
    <source>
        <dbReference type="ARBA" id="ARBA00004141"/>
    </source>
</evidence>
<feature type="transmembrane region" description="Helical" evidence="7">
    <location>
        <begin position="6"/>
        <end position="29"/>
    </location>
</feature>
<sequence length="169" mass="18814">MAYLIILLHGIGVLIPWNMFITIAPNYYVDYWFTVDRNRTDYAKRFMSDLGIASQIPNFLAGLINLMQIIGGSLLVRIYGCLIVNSINVLVILILIVAQKPSEEAMGWFYVVTMIIILVLNTSNGFYQNSVFGLTADFPAAYTNALVVGNNICGTFISVLAIVNHELKN</sequence>
<dbReference type="AlphaFoldDB" id="A0A3P7JRQ4"/>
<dbReference type="GO" id="GO:0005337">
    <property type="term" value="F:nucleoside transmembrane transporter activity"/>
    <property type="evidence" value="ECO:0007669"/>
    <property type="project" value="InterPro"/>
</dbReference>
<comment type="similarity">
    <text evidence="2">Belongs to the SLC29A/ENT transporter (TC 2.A.57) family.</text>
</comment>
<comment type="subcellular location">
    <subcellularLocation>
        <location evidence="1">Membrane</location>
        <topology evidence="1">Multi-pass membrane protein</topology>
    </subcellularLocation>
</comment>
<evidence type="ECO:0000256" key="2">
    <source>
        <dbReference type="ARBA" id="ARBA00007965"/>
    </source>
</evidence>
<evidence type="ECO:0000256" key="6">
    <source>
        <dbReference type="ARBA" id="ARBA00023136"/>
    </source>
</evidence>
<accession>A0A3P7JRQ4</accession>
<keyword evidence="6 7" id="KW-0472">Membrane</keyword>
<keyword evidence="5 7" id="KW-1133">Transmembrane helix</keyword>
<name>A0A3P7JRQ4_STRVU</name>
<dbReference type="Proteomes" id="UP000270094">
    <property type="component" value="Unassembled WGS sequence"/>
</dbReference>
<evidence type="ECO:0000256" key="4">
    <source>
        <dbReference type="ARBA" id="ARBA00022692"/>
    </source>
</evidence>
<feature type="transmembrane region" description="Helical" evidence="7">
    <location>
        <begin position="50"/>
        <end position="70"/>
    </location>
</feature>
<keyword evidence="3" id="KW-0813">Transport</keyword>
<dbReference type="GO" id="GO:0005886">
    <property type="term" value="C:plasma membrane"/>
    <property type="evidence" value="ECO:0007669"/>
    <property type="project" value="TreeGrafter"/>
</dbReference>
<feature type="transmembrane region" description="Helical" evidence="7">
    <location>
        <begin position="139"/>
        <end position="163"/>
    </location>
</feature>
<dbReference type="PANTHER" id="PTHR10332">
    <property type="entry name" value="EQUILIBRATIVE NUCLEOSIDE TRANSPORTER"/>
    <property type="match status" value="1"/>
</dbReference>
<organism evidence="8 9">
    <name type="scientific">Strongylus vulgaris</name>
    <name type="common">Blood worm</name>
    <dbReference type="NCBI Taxonomy" id="40348"/>
    <lineage>
        <taxon>Eukaryota</taxon>
        <taxon>Metazoa</taxon>
        <taxon>Ecdysozoa</taxon>
        <taxon>Nematoda</taxon>
        <taxon>Chromadorea</taxon>
        <taxon>Rhabditida</taxon>
        <taxon>Rhabditina</taxon>
        <taxon>Rhabditomorpha</taxon>
        <taxon>Strongyloidea</taxon>
        <taxon>Strongylidae</taxon>
        <taxon>Strongylus</taxon>
    </lineage>
</organism>
<dbReference type="Pfam" id="PF01733">
    <property type="entry name" value="Nucleoside_tran"/>
    <property type="match status" value="1"/>
</dbReference>
<evidence type="ECO:0000256" key="3">
    <source>
        <dbReference type="ARBA" id="ARBA00022448"/>
    </source>
</evidence>
<evidence type="ECO:0000313" key="8">
    <source>
        <dbReference type="EMBL" id="VDM81454.1"/>
    </source>
</evidence>
<keyword evidence="4 7" id="KW-0812">Transmembrane</keyword>
<evidence type="ECO:0000313" key="9">
    <source>
        <dbReference type="Proteomes" id="UP000270094"/>
    </source>
</evidence>
<evidence type="ECO:0008006" key="10">
    <source>
        <dbReference type="Google" id="ProtNLM"/>
    </source>
</evidence>
<dbReference type="PANTHER" id="PTHR10332:SF36">
    <property type="entry name" value="EQUILIBRATIVE NUCLEOSIDE TRANSPORTER 1"/>
    <property type="match status" value="1"/>
</dbReference>
<dbReference type="EMBL" id="UYYB01112971">
    <property type="protein sequence ID" value="VDM81454.1"/>
    <property type="molecule type" value="Genomic_DNA"/>
</dbReference>
<keyword evidence="9" id="KW-1185">Reference proteome</keyword>
<gene>
    <name evidence="8" type="ORF">SVUK_LOCUS16452</name>
</gene>
<dbReference type="OrthoDB" id="5861384at2759"/>
<evidence type="ECO:0000256" key="7">
    <source>
        <dbReference type="SAM" id="Phobius"/>
    </source>
</evidence>
<proteinExistence type="inferred from homology"/>
<feature type="transmembrane region" description="Helical" evidence="7">
    <location>
        <begin position="76"/>
        <end position="96"/>
    </location>
</feature>
<dbReference type="InterPro" id="IPR002259">
    <property type="entry name" value="Eqnu_transpt"/>
</dbReference>
<evidence type="ECO:0000256" key="5">
    <source>
        <dbReference type="ARBA" id="ARBA00022989"/>
    </source>
</evidence>
<feature type="transmembrane region" description="Helical" evidence="7">
    <location>
        <begin position="108"/>
        <end position="127"/>
    </location>
</feature>
<reference evidence="8 9" key="1">
    <citation type="submission" date="2018-11" db="EMBL/GenBank/DDBJ databases">
        <authorList>
            <consortium name="Pathogen Informatics"/>
        </authorList>
    </citation>
    <scope>NUCLEOTIDE SEQUENCE [LARGE SCALE GENOMIC DNA]</scope>
</reference>